<feature type="region of interest" description="Disordered" evidence="1">
    <location>
        <begin position="51"/>
        <end position="76"/>
    </location>
</feature>
<dbReference type="PANTHER" id="PTHR43143:SF5">
    <property type="entry name" value="SECRETED PROTEIN"/>
    <property type="match status" value="1"/>
</dbReference>
<dbReference type="InterPro" id="IPR013320">
    <property type="entry name" value="ConA-like_dom_sf"/>
</dbReference>
<dbReference type="SUPFAM" id="SSF56300">
    <property type="entry name" value="Metallo-dependent phosphatases"/>
    <property type="match status" value="1"/>
</dbReference>
<dbReference type="EMBL" id="BAAAOS010000019">
    <property type="protein sequence ID" value="GAA1575946.1"/>
    <property type="molecule type" value="Genomic_DNA"/>
</dbReference>
<dbReference type="Proteomes" id="UP001500393">
    <property type="component" value="Unassembled WGS sequence"/>
</dbReference>
<dbReference type="InterPro" id="IPR051918">
    <property type="entry name" value="STPP_CPPED1"/>
</dbReference>
<protein>
    <submittedName>
        <fullName evidence="2">LamG domain-containing protein</fullName>
    </submittedName>
</protein>
<dbReference type="Gene3D" id="3.60.21.10">
    <property type="match status" value="1"/>
</dbReference>
<reference evidence="2 3" key="1">
    <citation type="journal article" date="2019" name="Int. J. Syst. Evol. Microbiol.">
        <title>The Global Catalogue of Microorganisms (GCM) 10K type strain sequencing project: providing services to taxonomists for standard genome sequencing and annotation.</title>
        <authorList>
            <consortium name="The Broad Institute Genomics Platform"/>
            <consortium name="The Broad Institute Genome Sequencing Center for Infectious Disease"/>
            <person name="Wu L."/>
            <person name="Ma J."/>
        </authorList>
    </citation>
    <scope>NUCLEOTIDE SEQUENCE [LARGE SCALE GENOMIC DNA]</scope>
    <source>
        <strain evidence="2 3">JCM 14969</strain>
    </source>
</reference>
<feature type="compositionally biased region" description="Low complexity" evidence="1">
    <location>
        <begin position="51"/>
        <end position="70"/>
    </location>
</feature>
<sequence>MNEQHDGTSRRRILQAGALGAGAALGGALGGGIAGALPAAAESGAATAAAETTGARSTSAAGSIGAASTRPDPDNPRFTIAVVPDTQYLFDLDRGDPAPLTATFEYLIEQRAADNIVFTAHLGDVVENAQASEFAQADPVFAVLDRARMPYSVLAGNHDIDGSTDDQRGDSAYLRTFGPQRFRRMSTYGGSTPDGYNSYHVFRAAGRQWLLLAMDWRPSDASFAWARQVIADHPTLPVILTIHELVNADPGKPVAYFTEHGERVWDQLVDGNNQIFLTLNGHYWPSGRVTRQNAAGHDVHLHLTNYQDRYYGGGAMIRLYHFDLARNTIDVETVNPWILSQQPARRSLLAEAEIELSDDTNRFSVPLDFTARFAGFDPAPVRPARDPAAMVIPGTVAYWRLDGPVGTRVVDHSGRGNDLTPVLLPGSPADSLRATPEHHPDQPGHASWFFAGGKNPARGGYLKTADNAPLNRLTFRDGYTIEAFVKLSDDGQDHSWEGLLSRLGTGADAGKTGSDPSEPVVNLAFSGGRQVQWAVYPLDRNDTFTNWGHEEVAGRWFHVAVVNDGRHTTLFIDSSELLRNPATRSNGLSTTGAAWLLGANHYANKIEQSFAGHIGELRIVDRPLKPGDFLSA</sequence>
<name>A0ABN2DGW7_9ACTN</name>
<dbReference type="PANTHER" id="PTHR43143">
    <property type="entry name" value="METALLOPHOSPHOESTERASE, CALCINEURIN SUPERFAMILY"/>
    <property type="match status" value="1"/>
</dbReference>
<gene>
    <name evidence="2" type="ORF">GCM10009789_31710</name>
</gene>
<dbReference type="SUPFAM" id="SSF49899">
    <property type="entry name" value="Concanavalin A-like lectins/glucanases"/>
    <property type="match status" value="1"/>
</dbReference>
<comment type="caution">
    <text evidence="2">The sequence shown here is derived from an EMBL/GenBank/DDBJ whole genome shotgun (WGS) entry which is preliminary data.</text>
</comment>
<dbReference type="PROSITE" id="PS51318">
    <property type="entry name" value="TAT"/>
    <property type="match status" value="1"/>
</dbReference>
<dbReference type="Pfam" id="PF13385">
    <property type="entry name" value="Laminin_G_3"/>
    <property type="match status" value="1"/>
</dbReference>
<dbReference type="InterPro" id="IPR029052">
    <property type="entry name" value="Metallo-depent_PP-like"/>
</dbReference>
<organism evidence="2 3">
    <name type="scientific">Kribbella sancticallisti</name>
    <dbReference type="NCBI Taxonomy" id="460087"/>
    <lineage>
        <taxon>Bacteria</taxon>
        <taxon>Bacillati</taxon>
        <taxon>Actinomycetota</taxon>
        <taxon>Actinomycetes</taxon>
        <taxon>Propionibacteriales</taxon>
        <taxon>Kribbellaceae</taxon>
        <taxon>Kribbella</taxon>
    </lineage>
</organism>
<dbReference type="InterPro" id="IPR006311">
    <property type="entry name" value="TAT_signal"/>
</dbReference>
<keyword evidence="3" id="KW-1185">Reference proteome</keyword>
<dbReference type="RefSeq" id="WP_344214403.1">
    <property type="nucleotide sequence ID" value="NZ_BAAAOS010000019.1"/>
</dbReference>
<accession>A0ABN2DGW7</accession>
<dbReference type="Gene3D" id="2.60.120.200">
    <property type="match status" value="1"/>
</dbReference>
<proteinExistence type="predicted"/>
<feature type="region of interest" description="Disordered" evidence="1">
    <location>
        <begin position="414"/>
        <end position="442"/>
    </location>
</feature>
<evidence type="ECO:0000313" key="2">
    <source>
        <dbReference type="EMBL" id="GAA1575946.1"/>
    </source>
</evidence>
<evidence type="ECO:0000256" key="1">
    <source>
        <dbReference type="SAM" id="MobiDB-lite"/>
    </source>
</evidence>
<evidence type="ECO:0000313" key="3">
    <source>
        <dbReference type="Proteomes" id="UP001500393"/>
    </source>
</evidence>